<comment type="function">
    <text evidence="3">Removes the formyl group from the N-terminal Met of newly synthesized proteins.</text>
</comment>
<protein>
    <recommendedName>
        <fullName evidence="2 3">Peptide deformylase</fullName>
        <ecNumber evidence="2 3">3.5.1.88</ecNumber>
    </recommendedName>
</protein>
<proteinExistence type="inferred from homology"/>
<keyword evidence="3" id="KW-0479">Metal-binding</keyword>
<comment type="caution">
    <text evidence="4">The sequence shown here is derived from an EMBL/GenBank/DDBJ whole genome shotgun (WGS) entry which is preliminary data.</text>
</comment>
<dbReference type="SUPFAM" id="SSF56420">
    <property type="entry name" value="Peptide deformylase"/>
    <property type="match status" value="1"/>
</dbReference>
<keyword evidence="3" id="KW-0378">Hydrolase</keyword>
<dbReference type="HAMAP" id="MF_00163">
    <property type="entry name" value="Pep_deformylase"/>
    <property type="match status" value="1"/>
</dbReference>
<dbReference type="InterPro" id="IPR023635">
    <property type="entry name" value="Peptide_deformylase"/>
</dbReference>
<dbReference type="GO" id="GO:0046872">
    <property type="term" value="F:metal ion binding"/>
    <property type="evidence" value="ECO:0007669"/>
    <property type="project" value="UniProtKB-KW"/>
</dbReference>
<evidence type="ECO:0000256" key="1">
    <source>
        <dbReference type="ARBA" id="ARBA00010759"/>
    </source>
</evidence>
<dbReference type="PRINTS" id="PR01576">
    <property type="entry name" value="PDEFORMYLASE"/>
</dbReference>
<keyword evidence="3" id="KW-0648">Protein biosynthesis</keyword>
<dbReference type="OrthoDB" id="276063at2759"/>
<sequence length="285" mass="31941">MPFICRCKVFQRVLVVGLFSIFIFSSDAIVVCRRAFLASTLSVALPLIPSPSLVLAPEVAAPFQLAHSNNNSPDFVYSDSWTGTHLPRINLTDATSTKTTVWPMGRWPDPVLRQPAESVSSEFFGSTELQQACLLLQNTARRHRAVGLAAQQCGVNARIVYLERPFNSLTMINPRIVERCPETEMRVWTEHCLVLPPTFAATVLRDAWIVVEYQEASTGVWKSVTLRGELARAAQHELDHDRGILVTDHVELSELENDVMRSIETPGHAYRMEMAYSRAVENSVF</sequence>
<dbReference type="InParanoid" id="A0A1Z5JEH8"/>
<dbReference type="InterPro" id="IPR036821">
    <property type="entry name" value="Peptide_deformylase_sf"/>
</dbReference>
<dbReference type="AlphaFoldDB" id="A0A1Z5JEH8"/>
<gene>
    <name evidence="4" type="ORF">FisN_2Hh241</name>
</gene>
<dbReference type="PANTHER" id="PTHR10458">
    <property type="entry name" value="PEPTIDE DEFORMYLASE"/>
    <property type="match status" value="1"/>
</dbReference>
<evidence type="ECO:0000313" key="4">
    <source>
        <dbReference type="EMBL" id="GAX12410.1"/>
    </source>
</evidence>
<name>A0A1Z5JEH8_FISSO</name>
<dbReference type="Pfam" id="PF01327">
    <property type="entry name" value="Pep_deformylase"/>
    <property type="match status" value="1"/>
</dbReference>
<keyword evidence="5" id="KW-1185">Reference proteome</keyword>
<evidence type="ECO:0000313" key="5">
    <source>
        <dbReference type="Proteomes" id="UP000198406"/>
    </source>
</evidence>
<evidence type="ECO:0000256" key="2">
    <source>
        <dbReference type="ARBA" id="ARBA00012175"/>
    </source>
</evidence>
<dbReference type="GO" id="GO:0006412">
    <property type="term" value="P:translation"/>
    <property type="evidence" value="ECO:0007669"/>
    <property type="project" value="UniProtKB-KW"/>
</dbReference>
<evidence type="ECO:0000256" key="3">
    <source>
        <dbReference type="RuleBase" id="RU362111"/>
    </source>
</evidence>
<dbReference type="EC" id="3.5.1.88" evidence="2 3"/>
<dbReference type="Proteomes" id="UP000198406">
    <property type="component" value="Unassembled WGS sequence"/>
</dbReference>
<accession>A0A1Z5JEH8</accession>
<reference evidence="4 5" key="1">
    <citation type="journal article" date="2015" name="Plant Cell">
        <title>Oil accumulation by the oleaginous diatom Fistulifera solaris as revealed by the genome and transcriptome.</title>
        <authorList>
            <person name="Tanaka T."/>
            <person name="Maeda Y."/>
            <person name="Veluchamy A."/>
            <person name="Tanaka M."/>
            <person name="Abida H."/>
            <person name="Marechal E."/>
            <person name="Bowler C."/>
            <person name="Muto M."/>
            <person name="Sunaga Y."/>
            <person name="Tanaka M."/>
            <person name="Yoshino T."/>
            <person name="Taniguchi T."/>
            <person name="Fukuda Y."/>
            <person name="Nemoto M."/>
            <person name="Matsumoto M."/>
            <person name="Wong P.S."/>
            <person name="Aburatani S."/>
            <person name="Fujibuchi W."/>
        </authorList>
    </citation>
    <scope>NUCLEOTIDE SEQUENCE [LARGE SCALE GENOMIC DNA]</scope>
    <source>
        <strain evidence="4 5">JPCC DA0580</strain>
    </source>
</reference>
<dbReference type="Gene3D" id="3.90.45.10">
    <property type="entry name" value="Peptide deformylase"/>
    <property type="match status" value="1"/>
</dbReference>
<dbReference type="EMBL" id="BDSP01000051">
    <property type="protein sequence ID" value="GAX12410.1"/>
    <property type="molecule type" value="Genomic_DNA"/>
</dbReference>
<comment type="catalytic activity">
    <reaction evidence="3">
        <text>N-terminal N-formyl-L-methionyl-[peptide] + H2O = N-terminal L-methionyl-[peptide] + formate</text>
        <dbReference type="Rhea" id="RHEA:24420"/>
        <dbReference type="Rhea" id="RHEA-COMP:10639"/>
        <dbReference type="Rhea" id="RHEA-COMP:10640"/>
        <dbReference type="ChEBI" id="CHEBI:15377"/>
        <dbReference type="ChEBI" id="CHEBI:15740"/>
        <dbReference type="ChEBI" id="CHEBI:49298"/>
        <dbReference type="ChEBI" id="CHEBI:64731"/>
        <dbReference type="EC" id="3.5.1.88"/>
    </reaction>
</comment>
<organism evidence="4 5">
    <name type="scientific">Fistulifera solaris</name>
    <name type="common">Oleaginous diatom</name>
    <dbReference type="NCBI Taxonomy" id="1519565"/>
    <lineage>
        <taxon>Eukaryota</taxon>
        <taxon>Sar</taxon>
        <taxon>Stramenopiles</taxon>
        <taxon>Ochrophyta</taxon>
        <taxon>Bacillariophyta</taxon>
        <taxon>Bacillariophyceae</taxon>
        <taxon>Bacillariophycidae</taxon>
        <taxon>Naviculales</taxon>
        <taxon>Naviculaceae</taxon>
        <taxon>Fistulifera</taxon>
    </lineage>
</organism>
<comment type="similarity">
    <text evidence="1 3">Belongs to the polypeptide deformylase family.</text>
</comment>
<dbReference type="GO" id="GO:0042586">
    <property type="term" value="F:peptide deformylase activity"/>
    <property type="evidence" value="ECO:0007669"/>
    <property type="project" value="UniProtKB-EC"/>
</dbReference>
<dbReference type="PANTHER" id="PTHR10458:SF22">
    <property type="entry name" value="PEPTIDE DEFORMYLASE"/>
    <property type="match status" value="1"/>
</dbReference>